<feature type="transmembrane region" description="Helical" evidence="1">
    <location>
        <begin position="176"/>
        <end position="196"/>
    </location>
</feature>
<dbReference type="PANTHER" id="PTHR10050">
    <property type="entry name" value="DOLICHYL-PHOSPHATE-MANNOSE--PROTEIN MANNOSYLTRANSFERASE"/>
    <property type="match status" value="1"/>
</dbReference>
<dbReference type="GO" id="GO:0004169">
    <property type="term" value="F:dolichyl-phosphate-mannose-protein mannosyltransferase activity"/>
    <property type="evidence" value="ECO:0007669"/>
    <property type="project" value="TreeGrafter"/>
</dbReference>
<dbReference type="STRING" id="34690.A0A182TPF4"/>
<keyword evidence="1" id="KW-0812">Transmembrane</keyword>
<evidence type="ECO:0000259" key="2">
    <source>
        <dbReference type="Pfam" id="PF16192"/>
    </source>
</evidence>
<protein>
    <recommendedName>
        <fullName evidence="2">Protein O-mannosyl-transferase C-terminal four TM domain-containing protein</fullName>
    </recommendedName>
</protein>
<evidence type="ECO:0000313" key="3">
    <source>
        <dbReference type="EnsemblMetazoa" id="AMEC005988-PA"/>
    </source>
</evidence>
<sequence>MVQIVGGKAGQVVETVTSRLTFYHYIERCAPCCVTNFINFCIPFVLNCFPPPPSPVPSVNFQVYAPGFISRFFESHAVMLQGNAGLKPKEGEVTSRPWQWPINYRGQFFSATKWKLLRAAVWLFGGWLIHYLPFYAMGRVLYFHHYFPALVFNSMLAGVMLDYITGRLPGWLRHACLGTAMAGLVYSFVLFSPLAYGMSGPFSHEPNSTLASLKWLSSWEF</sequence>
<feature type="transmembrane region" description="Helical" evidence="1">
    <location>
        <begin position="116"/>
        <end position="134"/>
    </location>
</feature>
<dbReference type="Pfam" id="PF16192">
    <property type="entry name" value="PMT_4TMC"/>
    <property type="match status" value="2"/>
</dbReference>
<dbReference type="InterPro" id="IPR027005">
    <property type="entry name" value="PMT-like"/>
</dbReference>
<organism evidence="3 4">
    <name type="scientific">Anopheles melas</name>
    <dbReference type="NCBI Taxonomy" id="34690"/>
    <lineage>
        <taxon>Eukaryota</taxon>
        <taxon>Metazoa</taxon>
        <taxon>Ecdysozoa</taxon>
        <taxon>Arthropoda</taxon>
        <taxon>Hexapoda</taxon>
        <taxon>Insecta</taxon>
        <taxon>Pterygota</taxon>
        <taxon>Neoptera</taxon>
        <taxon>Endopterygota</taxon>
        <taxon>Diptera</taxon>
        <taxon>Nematocera</taxon>
        <taxon>Culicoidea</taxon>
        <taxon>Culicidae</taxon>
        <taxon>Anophelinae</taxon>
        <taxon>Anopheles</taxon>
    </lineage>
</organism>
<dbReference type="Proteomes" id="UP000075902">
    <property type="component" value="Unassembled WGS sequence"/>
</dbReference>
<accession>A0A182TPF4</accession>
<dbReference type="AlphaFoldDB" id="A0A182TPF4"/>
<feature type="domain" description="Protein O-mannosyl-transferase C-terminal four TM" evidence="2">
    <location>
        <begin position="68"/>
        <end position="111"/>
    </location>
</feature>
<dbReference type="InterPro" id="IPR032421">
    <property type="entry name" value="PMT_4TMC"/>
</dbReference>
<evidence type="ECO:0000313" key="4">
    <source>
        <dbReference type="Proteomes" id="UP000075902"/>
    </source>
</evidence>
<dbReference type="UniPathway" id="UPA00378"/>
<keyword evidence="4" id="KW-1185">Reference proteome</keyword>
<dbReference type="EnsemblMetazoa" id="AMEC005988-RA">
    <property type="protein sequence ID" value="AMEC005988-PA"/>
    <property type="gene ID" value="AMEC005988"/>
</dbReference>
<feature type="transmembrane region" description="Helical" evidence="1">
    <location>
        <begin position="146"/>
        <end position="164"/>
    </location>
</feature>
<keyword evidence="1" id="KW-0472">Membrane</keyword>
<reference evidence="4" key="1">
    <citation type="submission" date="2014-01" db="EMBL/GenBank/DDBJ databases">
        <title>The Genome Sequence of Anopheles melas CM1001059_A (V2).</title>
        <authorList>
            <consortium name="The Broad Institute Genomics Platform"/>
            <person name="Neafsey D.E."/>
            <person name="Besansky N."/>
            <person name="Howell P."/>
            <person name="Walton C."/>
            <person name="Young S.K."/>
            <person name="Zeng Q."/>
            <person name="Gargeya S."/>
            <person name="Fitzgerald M."/>
            <person name="Haas B."/>
            <person name="Abouelleil A."/>
            <person name="Allen A.W."/>
            <person name="Alvarado L."/>
            <person name="Arachchi H.M."/>
            <person name="Berlin A.M."/>
            <person name="Chapman S.B."/>
            <person name="Gainer-Dewar J."/>
            <person name="Goldberg J."/>
            <person name="Griggs A."/>
            <person name="Gujja S."/>
            <person name="Hansen M."/>
            <person name="Howarth C."/>
            <person name="Imamovic A."/>
            <person name="Ireland A."/>
            <person name="Larimer J."/>
            <person name="McCowan C."/>
            <person name="Murphy C."/>
            <person name="Pearson M."/>
            <person name="Poon T.W."/>
            <person name="Priest M."/>
            <person name="Roberts A."/>
            <person name="Saif S."/>
            <person name="Shea T."/>
            <person name="Sisk P."/>
            <person name="Sykes S."/>
            <person name="Wortman J."/>
            <person name="Nusbaum C."/>
            <person name="Birren B."/>
        </authorList>
    </citation>
    <scope>NUCLEOTIDE SEQUENCE [LARGE SCALE GENOMIC DNA]</scope>
    <source>
        <strain evidence="4">CM1001059</strain>
    </source>
</reference>
<feature type="domain" description="Protein O-mannosyl-transferase C-terminal four TM" evidence="2">
    <location>
        <begin position="113"/>
        <end position="219"/>
    </location>
</feature>
<keyword evidence="1" id="KW-1133">Transmembrane helix</keyword>
<dbReference type="PANTHER" id="PTHR10050:SF46">
    <property type="entry name" value="PROTEIN O-MANNOSYL-TRANSFERASE 2"/>
    <property type="match status" value="1"/>
</dbReference>
<evidence type="ECO:0000256" key="1">
    <source>
        <dbReference type="SAM" id="Phobius"/>
    </source>
</evidence>
<name>A0A182TPF4_9DIPT</name>
<dbReference type="VEuPathDB" id="VectorBase:AMEC005988"/>
<proteinExistence type="predicted"/>
<reference evidence="3" key="2">
    <citation type="submission" date="2020-05" db="UniProtKB">
        <authorList>
            <consortium name="EnsemblMetazoa"/>
        </authorList>
    </citation>
    <scope>IDENTIFICATION</scope>
    <source>
        <strain evidence="3">CM1001059</strain>
    </source>
</reference>
<dbReference type="GO" id="GO:0005783">
    <property type="term" value="C:endoplasmic reticulum"/>
    <property type="evidence" value="ECO:0007669"/>
    <property type="project" value="TreeGrafter"/>
</dbReference>